<dbReference type="EMBL" id="NBNE01005352">
    <property type="protein sequence ID" value="OWZ03738.1"/>
    <property type="molecule type" value="Genomic_DNA"/>
</dbReference>
<protein>
    <submittedName>
        <fullName evidence="1">Myb-like DNA-binding protein</fullName>
    </submittedName>
</protein>
<sequence>MTHAQKYRQKIQRRRRGLLTSRKIVPPSRESYTTLAVTTSIDDHDPGVFTGSSPTTLDGFSRMENNFAAEDMDAAILAVLEFNDPTLFPMNNEQRPGTMLEFDSCIDDIISGMP</sequence>
<proteinExistence type="predicted"/>
<evidence type="ECO:0000313" key="2">
    <source>
        <dbReference type="Proteomes" id="UP000198211"/>
    </source>
</evidence>
<keyword evidence="2" id="KW-1185">Reference proteome</keyword>
<keyword evidence="1" id="KW-0238">DNA-binding</keyword>
<accession>A0A225VFV0</accession>
<organism evidence="1 2">
    <name type="scientific">Phytophthora megakarya</name>
    <dbReference type="NCBI Taxonomy" id="4795"/>
    <lineage>
        <taxon>Eukaryota</taxon>
        <taxon>Sar</taxon>
        <taxon>Stramenopiles</taxon>
        <taxon>Oomycota</taxon>
        <taxon>Peronosporomycetes</taxon>
        <taxon>Peronosporales</taxon>
        <taxon>Peronosporaceae</taxon>
        <taxon>Phytophthora</taxon>
    </lineage>
</organism>
<name>A0A225VFV0_9STRA</name>
<reference evidence="2" key="1">
    <citation type="submission" date="2017-03" db="EMBL/GenBank/DDBJ databases">
        <title>Phytopthora megakarya and P. palmivora, two closely related causual agents of cacao black pod achieved similar genome size and gene model numbers by different mechanisms.</title>
        <authorList>
            <person name="Ali S."/>
            <person name="Shao J."/>
            <person name="Larry D.J."/>
            <person name="Kronmiller B."/>
            <person name="Shen D."/>
            <person name="Strem M.D."/>
            <person name="Melnick R.L."/>
            <person name="Guiltinan M.J."/>
            <person name="Tyler B.M."/>
            <person name="Meinhardt L.W."/>
            <person name="Bailey B.A."/>
        </authorList>
    </citation>
    <scope>NUCLEOTIDE SEQUENCE [LARGE SCALE GENOMIC DNA]</scope>
    <source>
        <strain evidence="2">zdho120</strain>
    </source>
</reference>
<evidence type="ECO:0000313" key="1">
    <source>
        <dbReference type="EMBL" id="OWZ03738.1"/>
    </source>
</evidence>
<gene>
    <name evidence="1" type="ORF">PHMEG_00024476</name>
</gene>
<comment type="caution">
    <text evidence="1">The sequence shown here is derived from an EMBL/GenBank/DDBJ whole genome shotgun (WGS) entry which is preliminary data.</text>
</comment>
<dbReference type="Proteomes" id="UP000198211">
    <property type="component" value="Unassembled WGS sequence"/>
</dbReference>
<dbReference type="AlphaFoldDB" id="A0A225VFV0"/>
<dbReference type="GO" id="GO:0003677">
    <property type="term" value="F:DNA binding"/>
    <property type="evidence" value="ECO:0007669"/>
    <property type="project" value="UniProtKB-KW"/>
</dbReference>